<keyword evidence="1" id="KW-0732">Signal</keyword>
<sequence>MNRTIRKIPILLLSMLFLLPLNCLAKDDAPRILFDQGHNQRFLIGEKGELQLSKLADTVRKQGAQVNSTTSPLSNETLGNCEALVISGPFAELTSEESDAVLHFLERGGRLAVMLHIGQPVAGLLARLNVEHSNAVLHERRNILDMDINFTINDLKKNPLFNGISQFSVYGAWALNPGPGSTAIASTSPESWVDLNGDKTFSKDDANGPFALVVWGNKGKGSFIIFGDDAIFQNRFLDKNNAALAVNLAAWLAHKN</sequence>
<feature type="domain" description="DUF4350" evidence="2">
    <location>
        <begin position="52"/>
        <end position="248"/>
    </location>
</feature>
<organism evidence="3 4">
    <name type="scientific">Pelotalea chapellei</name>
    <dbReference type="NCBI Taxonomy" id="44671"/>
    <lineage>
        <taxon>Bacteria</taxon>
        <taxon>Pseudomonadati</taxon>
        <taxon>Thermodesulfobacteriota</taxon>
        <taxon>Desulfuromonadia</taxon>
        <taxon>Geobacterales</taxon>
        <taxon>Geobacteraceae</taxon>
        <taxon>Pelotalea</taxon>
    </lineage>
</organism>
<accession>A0ABS5UBU8</accession>
<comment type="caution">
    <text evidence="3">The sequence shown here is derived from an EMBL/GenBank/DDBJ whole genome shotgun (WGS) entry which is preliminary data.</text>
</comment>
<dbReference type="InterPro" id="IPR025646">
    <property type="entry name" value="DUF4350"/>
</dbReference>
<reference evidence="3 4" key="1">
    <citation type="submission" date="2021-05" db="EMBL/GenBank/DDBJ databases">
        <title>The draft genome of Geobacter chapellei DSM 13688.</title>
        <authorList>
            <person name="Xu Z."/>
            <person name="Masuda Y."/>
            <person name="Itoh H."/>
            <person name="Senoo K."/>
        </authorList>
    </citation>
    <scope>NUCLEOTIDE SEQUENCE [LARGE SCALE GENOMIC DNA]</scope>
    <source>
        <strain evidence="3 4">DSM 13688</strain>
    </source>
</reference>
<gene>
    <name evidence="3" type="ORF">KJB30_15175</name>
</gene>
<dbReference type="InterPro" id="IPR029062">
    <property type="entry name" value="Class_I_gatase-like"/>
</dbReference>
<dbReference type="Proteomes" id="UP000784128">
    <property type="component" value="Unassembled WGS sequence"/>
</dbReference>
<evidence type="ECO:0000256" key="1">
    <source>
        <dbReference type="SAM" id="SignalP"/>
    </source>
</evidence>
<evidence type="ECO:0000313" key="4">
    <source>
        <dbReference type="Proteomes" id="UP000784128"/>
    </source>
</evidence>
<feature type="chain" id="PRO_5046937438" evidence="1">
    <location>
        <begin position="26"/>
        <end position="256"/>
    </location>
</feature>
<proteinExistence type="predicted"/>
<dbReference type="RefSeq" id="WP_214300865.1">
    <property type="nucleotide sequence ID" value="NZ_JAHDYS010000017.1"/>
</dbReference>
<dbReference type="EMBL" id="JAHDYS010000017">
    <property type="protein sequence ID" value="MBT1073134.1"/>
    <property type="molecule type" value="Genomic_DNA"/>
</dbReference>
<evidence type="ECO:0000259" key="2">
    <source>
        <dbReference type="Pfam" id="PF14258"/>
    </source>
</evidence>
<name>A0ABS5UBU8_9BACT</name>
<protein>
    <submittedName>
        <fullName evidence="3">DUF4350 domain-containing protein</fullName>
    </submittedName>
</protein>
<dbReference type="SUPFAM" id="SSF52317">
    <property type="entry name" value="Class I glutamine amidotransferase-like"/>
    <property type="match status" value="1"/>
</dbReference>
<feature type="signal peptide" evidence="1">
    <location>
        <begin position="1"/>
        <end position="25"/>
    </location>
</feature>
<dbReference type="Pfam" id="PF14258">
    <property type="entry name" value="DUF4350"/>
    <property type="match status" value="1"/>
</dbReference>
<keyword evidence="4" id="KW-1185">Reference proteome</keyword>
<evidence type="ECO:0000313" key="3">
    <source>
        <dbReference type="EMBL" id="MBT1073134.1"/>
    </source>
</evidence>